<dbReference type="PROSITE" id="PS50885">
    <property type="entry name" value="HAMP"/>
    <property type="match status" value="1"/>
</dbReference>
<keyword evidence="10" id="KW-0902">Two-component regulatory system</keyword>
<comment type="subcellular location">
    <subcellularLocation>
        <location evidence="1">Cell membrane</location>
        <topology evidence="1">Multi-pass membrane protein</topology>
    </subcellularLocation>
</comment>
<dbReference type="Gene3D" id="6.10.340.10">
    <property type="match status" value="1"/>
</dbReference>
<evidence type="ECO:0000256" key="12">
    <source>
        <dbReference type="SAM" id="Coils"/>
    </source>
</evidence>
<comment type="caution">
    <text evidence="15">The sequence shown here is derived from an EMBL/GenBank/DDBJ whole genome shotgun (WGS) entry which is preliminary data.</text>
</comment>
<evidence type="ECO:0000256" key="1">
    <source>
        <dbReference type="ARBA" id="ARBA00004651"/>
    </source>
</evidence>
<dbReference type="Pfam" id="PF06580">
    <property type="entry name" value="His_kinase"/>
    <property type="match status" value="1"/>
</dbReference>
<dbReference type="Pfam" id="PF02518">
    <property type="entry name" value="HATPase_c"/>
    <property type="match status" value="1"/>
</dbReference>
<keyword evidence="8" id="KW-0067">ATP-binding</keyword>
<dbReference type="SMART" id="SM00387">
    <property type="entry name" value="HATPase_c"/>
    <property type="match status" value="1"/>
</dbReference>
<keyword evidence="6" id="KW-0547">Nucleotide-binding</keyword>
<keyword evidence="7 15" id="KW-0418">Kinase</keyword>
<proteinExistence type="predicted"/>
<dbReference type="InterPro" id="IPR010559">
    <property type="entry name" value="Sig_transdc_His_kin_internal"/>
</dbReference>
<dbReference type="InterPro" id="IPR036890">
    <property type="entry name" value="HATPase_C_sf"/>
</dbReference>
<dbReference type="RefSeq" id="WP_262067288.1">
    <property type="nucleotide sequence ID" value="NZ_JAMXOD010000030.1"/>
</dbReference>
<evidence type="ECO:0000256" key="11">
    <source>
        <dbReference type="ARBA" id="ARBA00023136"/>
    </source>
</evidence>
<dbReference type="PANTHER" id="PTHR34220">
    <property type="entry name" value="SENSOR HISTIDINE KINASE YPDA"/>
    <property type="match status" value="1"/>
</dbReference>
<sequence length="601" mass="69084">MREKIRILTWFKNQRLWKKILYAFILSSTIPLLVVQGVMMHINSNNLKTKIDELMKSQLVQISERMNLTLEIYTNLVYQIYTDEIIIEDMKAIMEGTQEEQAIITREMYSRIQQYGTSVEGIAGITIIMSDGESISYDFKSASILQSIWDDEGDLRNIDPYRSAQESNGIMISPTNRYVMNGKEERFFHMSKRIHDFKSIDAKEVGTVVVSIEEDVLSKVCGTGIDTVSGKEYSVNFIADYQNNLMCYPDSFYSGVAMDSKRSTEEFVKITGRLKDRSLAVNTYVDKELGWTYYNVYDVNYMFQDLAKNQRVTIALGLLIMGVAILMILYTVWLINQSTRLILKGIGSVQDGDYDTKIEMETKDEFGQIANSFNRMTDKVKASIVEVKEATNKKKEAEIRALEAQINPHFLYNTLDSINWMAIDKGEYEISKMLRNLGVILRYSINKSNQKVTVLESVDWLEKYVSLQQMRFNESFKFELNVDSAAEHKKIFKLMIQPFIENAIVHGFRGVTSGGILRVDIRLGNEEELWIIIEDNGKGMEETEVKKYNNPDIQDDGRSIGLSNSFSRMKMYYGDKVTWNISSIQGMGTIITLKIPIDKEI</sequence>
<dbReference type="CDD" id="cd06225">
    <property type="entry name" value="HAMP"/>
    <property type="match status" value="1"/>
</dbReference>
<reference evidence="15 16" key="1">
    <citation type="journal article" date="2022" name="Genome Biol. Evol.">
        <title>Host diet, physiology and behaviors set the stage for Lachnospiraceae cladogenesis.</title>
        <authorList>
            <person name="Vera-Ponce De Leon A."/>
            <person name="Schneider M."/>
            <person name="Jahnes B.C."/>
            <person name="Sadowski V."/>
            <person name="Camuy-Velez L.A."/>
            <person name="Duan J."/>
            <person name="Sabree Z.L."/>
        </authorList>
    </citation>
    <scope>NUCLEOTIDE SEQUENCE [LARGE SCALE GENOMIC DNA]</scope>
    <source>
        <strain evidence="15 16">PAL113</strain>
    </source>
</reference>
<gene>
    <name evidence="15" type="ORF">NK125_14020</name>
</gene>
<accession>A0ABT1ECE4</accession>
<evidence type="ECO:0000313" key="16">
    <source>
        <dbReference type="Proteomes" id="UP001523566"/>
    </source>
</evidence>
<dbReference type="Pfam" id="PF00672">
    <property type="entry name" value="HAMP"/>
    <property type="match status" value="1"/>
</dbReference>
<evidence type="ECO:0000256" key="7">
    <source>
        <dbReference type="ARBA" id="ARBA00022777"/>
    </source>
</evidence>
<keyword evidence="9 13" id="KW-1133">Transmembrane helix</keyword>
<evidence type="ECO:0000256" key="9">
    <source>
        <dbReference type="ARBA" id="ARBA00022989"/>
    </source>
</evidence>
<keyword evidence="12" id="KW-0175">Coiled coil</keyword>
<dbReference type="InterPro" id="IPR003594">
    <property type="entry name" value="HATPase_dom"/>
</dbReference>
<organism evidence="15 16">
    <name type="scientific">Aequitasia blattaphilus</name>
    <dbReference type="NCBI Taxonomy" id="2949332"/>
    <lineage>
        <taxon>Bacteria</taxon>
        <taxon>Bacillati</taxon>
        <taxon>Bacillota</taxon>
        <taxon>Clostridia</taxon>
        <taxon>Lachnospirales</taxon>
        <taxon>Lachnospiraceae</taxon>
        <taxon>Aequitasia</taxon>
    </lineage>
</organism>
<evidence type="ECO:0000256" key="4">
    <source>
        <dbReference type="ARBA" id="ARBA00022679"/>
    </source>
</evidence>
<keyword evidence="5 13" id="KW-0812">Transmembrane</keyword>
<dbReference type="SUPFAM" id="SSF55874">
    <property type="entry name" value="ATPase domain of HSP90 chaperone/DNA topoisomerase II/histidine kinase"/>
    <property type="match status" value="1"/>
</dbReference>
<keyword evidence="4" id="KW-0808">Transferase</keyword>
<feature type="transmembrane region" description="Helical" evidence="13">
    <location>
        <begin position="20"/>
        <end position="42"/>
    </location>
</feature>
<evidence type="ECO:0000256" key="10">
    <source>
        <dbReference type="ARBA" id="ARBA00023012"/>
    </source>
</evidence>
<evidence type="ECO:0000256" key="2">
    <source>
        <dbReference type="ARBA" id="ARBA00022475"/>
    </source>
</evidence>
<feature type="coiled-coil region" evidence="12">
    <location>
        <begin position="380"/>
        <end position="407"/>
    </location>
</feature>
<keyword evidence="2" id="KW-1003">Cell membrane</keyword>
<keyword evidence="16" id="KW-1185">Reference proteome</keyword>
<dbReference type="InterPro" id="IPR003660">
    <property type="entry name" value="HAMP_dom"/>
</dbReference>
<dbReference type="SUPFAM" id="SSF158472">
    <property type="entry name" value="HAMP domain-like"/>
    <property type="match status" value="1"/>
</dbReference>
<evidence type="ECO:0000256" key="3">
    <source>
        <dbReference type="ARBA" id="ARBA00022553"/>
    </source>
</evidence>
<dbReference type="PANTHER" id="PTHR34220:SF11">
    <property type="entry name" value="SENSOR PROTEIN KINASE HPTS"/>
    <property type="match status" value="1"/>
</dbReference>
<evidence type="ECO:0000259" key="14">
    <source>
        <dbReference type="PROSITE" id="PS50885"/>
    </source>
</evidence>
<dbReference type="EMBL" id="JAMZFW010000030">
    <property type="protein sequence ID" value="MCP1103516.1"/>
    <property type="molecule type" value="Genomic_DNA"/>
</dbReference>
<dbReference type="InterPro" id="IPR050640">
    <property type="entry name" value="Bact_2-comp_sensor_kinase"/>
</dbReference>
<dbReference type="Proteomes" id="UP001523566">
    <property type="component" value="Unassembled WGS sequence"/>
</dbReference>
<name>A0ABT1ECE4_9FIRM</name>
<feature type="transmembrane region" description="Helical" evidence="13">
    <location>
        <begin position="312"/>
        <end position="335"/>
    </location>
</feature>
<dbReference type="GO" id="GO:0016301">
    <property type="term" value="F:kinase activity"/>
    <property type="evidence" value="ECO:0007669"/>
    <property type="project" value="UniProtKB-KW"/>
</dbReference>
<evidence type="ECO:0000256" key="6">
    <source>
        <dbReference type="ARBA" id="ARBA00022741"/>
    </source>
</evidence>
<feature type="domain" description="HAMP" evidence="14">
    <location>
        <begin position="333"/>
        <end position="385"/>
    </location>
</feature>
<protein>
    <submittedName>
        <fullName evidence="15">Sensor histidine kinase</fullName>
    </submittedName>
</protein>
<keyword evidence="3" id="KW-0597">Phosphoprotein</keyword>
<evidence type="ECO:0000256" key="5">
    <source>
        <dbReference type="ARBA" id="ARBA00022692"/>
    </source>
</evidence>
<evidence type="ECO:0000256" key="13">
    <source>
        <dbReference type="SAM" id="Phobius"/>
    </source>
</evidence>
<evidence type="ECO:0000256" key="8">
    <source>
        <dbReference type="ARBA" id="ARBA00022840"/>
    </source>
</evidence>
<evidence type="ECO:0000313" key="15">
    <source>
        <dbReference type="EMBL" id="MCP1103516.1"/>
    </source>
</evidence>
<dbReference type="Gene3D" id="3.30.565.10">
    <property type="entry name" value="Histidine kinase-like ATPase, C-terminal domain"/>
    <property type="match status" value="1"/>
</dbReference>
<dbReference type="SMART" id="SM00304">
    <property type="entry name" value="HAMP"/>
    <property type="match status" value="1"/>
</dbReference>
<keyword evidence="11 13" id="KW-0472">Membrane</keyword>